<dbReference type="EMBL" id="CM001219">
    <property type="protein sequence ID" value="KEH34615.1"/>
    <property type="molecule type" value="Genomic_DNA"/>
</dbReference>
<organism evidence="2 4">
    <name type="scientific">Medicago truncatula</name>
    <name type="common">Barrel medic</name>
    <name type="synonym">Medicago tribuloides</name>
    <dbReference type="NCBI Taxonomy" id="3880"/>
    <lineage>
        <taxon>Eukaryota</taxon>
        <taxon>Viridiplantae</taxon>
        <taxon>Streptophyta</taxon>
        <taxon>Embryophyta</taxon>
        <taxon>Tracheophyta</taxon>
        <taxon>Spermatophyta</taxon>
        <taxon>Magnoliopsida</taxon>
        <taxon>eudicotyledons</taxon>
        <taxon>Gunneridae</taxon>
        <taxon>Pentapetalae</taxon>
        <taxon>rosids</taxon>
        <taxon>fabids</taxon>
        <taxon>Fabales</taxon>
        <taxon>Fabaceae</taxon>
        <taxon>Papilionoideae</taxon>
        <taxon>50 kb inversion clade</taxon>
        <taxon>NPAAA clade</taxon>
        <taxon>Hologalegina</taxon>
        <taxon>IRL clade</taxon>
        <taxon>Trifolieae</taxon>
        <taxon>Medicago</taxon>
    </lineage>
</organism>
<dbReference type="EnsemblPlants" id="KEH34615">
    <property type="protein sequence ID" value="KEH34615"/>
    <property type="gene ID" value="MTR_3g065890"/>
</dbReference>
<dbReference type="CDD" id="cd22164">
    <property type="entry name" value="F-box_AtSKIP19-like"/>
    <property type="match status" value="1"/>
</dbReference>
<gene>
    <name evidence="2" type="ordered locus">MTR_3g065890</name>
</gene>
<reference evidence="2 4" key="2">
    <citation type="journal article" date="2014" name="BMC Genomics">
        <title>An improved genome release (version Mt4.0) for the model legume Medicago truncatula.</title>
        <authorList>
            <person name="Tang H."/>
            <person name="Krishnakumar V."/>
            <person name="Bidwell S."/>
            <person name="Rosen B."/>
            <person name="Chan A."/>
            <person name="Zhou S."/>
            <person name="Gentzbittel L."/>
            <person name="Childs K.L."/>
            <person name="Yandell M."/>
            <person name="Gundlach H."/>
            <person name="Mayer K.F."/>
            <person name="Schwartz D.C."/>
            <person name="Town C.D."/>
        </authorList>
    </citation>
    <scope>GENOME REANNOTATION</scope>
    <source>
        <strain evidence="2">A17</strain>
        <strain evidence="3 4">cv. Jemalong A17</strain>
    </source>
</reference>
<dbReference type="Pfam" id="PF00646">
    <property type="entry name" value="F-box"/>
    <property type="match status" value="1"/>
</dbReference>
<reference evidence="3" key="3">
    <citation type="submission" date="2015-04" db="UniProtKB">
        <authorList>
            <consortium name="EnsemblPlants"/>
        </authorList>
    </citation>
    <scope>IDENTIFICATION</scope>
    <source>
        <strain evidence="3">cv. Jemalong A17</strain>
    </source>
</reference>
<dbReference type="InterPro" id="IPR001810">
    <property type="entry name" value="F-box_dom"/>
</dbReference>
<evidence type="ECO:0000259" key="1">
    <source>
        <dbReference type="PROSITE" id="PS50181"/>
    </source>
</evidence>
<dbReference type="GO" id="GO:1905761">
    <property type="term" value="F:SCF ubiquitin ligase complex binding"/>
    <property type="evidence" value="ECO:0000318"/>
    <property type="project" value="GO_Central"/>
</dbReference>
<dbReference type="HOGENOM" id="CLU_044915_0_1_1"/>
<accession>A0A072V8U4</accession>
<dbReference type="AlphaFoldDB" id="A0A072V8U4"/>
<name>A0A072V8U4_MEDTR</name>
<evidence type="ECO:0000313" key="2">
    <source>
        <dbReference type="EMBL" id="KEH34615.1"/>
    </source>
</evidence>
<dbReference type="Gene3D" id="1.20.1280.50">
    <property type="match status" value="1"/>
</dbReference>
<dbReference type="SUPFAM" id="SSF52047">
    <property type="entry name" value="RNI-like"/>
    <property type="match status" value="1"/>
</dbReference>
<dbReference type="PANTHER" id="PTHR38926">
    <property type="entry name" value="F-BOX DOMAIN CONTAINING PROTEIN, EXPRESSED"/>
    <property type="match status" value="1"/>
</dbReference>
<keyword evidence="4" id="KW-1185">Reference proteome</keyword>
<dbReference type="PANTHER" id="PTHR38926:SF2">
    <property type="entry name" value="F-BOX_LRR-REPEAT PROTEIN 21-RELATED"/>
    <property type="match status" value="1"/>
</dbReference>
<dbReference type="Proteomes" id="UP000002051">
    <property type="component" value="Chromosome 3"/>
</dbReference>
<evidence type="ECO:0000313" key="3">
    <source>
        <dbReference type="EnsemblPlants" id="KEH34615"/>
    </source>
</evidence>
<dbReference type="Gene3D" id="3.80.10.10">
    <property type="entry name" value="Ribonuclease Inhibitor"/>
    <property type="match status" value="1"/>
</dbReference>
<proteinExistence type="predicted"/>
<reference evidence="2 4" key="1">
    <citation type="journal article" date="2011" name="Nature">
        <title>The Medicago genome provides insight into the evolution of rhizobial symbioses.</title>
        <authorList>
            <person name="Young N.D."/>
            <person name="Debelle F."/>
            <person name="Oldroyd G.E."/>
            <person name="Geurts R."/>
            <person name="Cannon S.B."/>
            <person name="Udvardi M.K."/>
            <person name="Benedito V.A."/>
            <person name="Mayer K.F."/>
            <person name="Gouzy J."/>
            <person name="Schoof H."/>
            <person name="Van de Peer Y."/>
            <person name="Proost S."/>
            <person name="Cook D.R."/>
            <person name="Meyers B.C."/>
            <person name="Spannagl M."/>
            <person name="Cheung F."/>
            <person name="De Mita S."/>
            <person name="Krishnakumar V."/>
            <person name="Gundlach H."/>
            <person name="Zhou S."/>
            <person name="Mudge J."/>
            <person name="Bharti A.K."/>
            <person name="Murray J.D."/>
            <person name="Naoumkina M.A."/>
            <person name="Rosen B."/>
            <person name="Silverstein K.A."/>
            <person name="Tang H."/>
            <person name="Rombauts S."/>
            <person name="Zhao P.X."/>
            <person name="Zhou P."/>
            <person name="Barbe V."/>
            <person name="Bardou P."/>
            <person name="Bechner M."/>
            <person name="Bellec A."/>
            <person name="Berger A."/>
            <person name="Berges H."/>
            <person name="Bidwell S."/>
            <person name="Bisseling T."/>
            <person name="Choisne N."/>
            <person name="Couloux A."/>
            <person name="Denny R."/>
            <person name="Deshpande S."/>
            <person name="Dai X."/>
            <person name="Doyle J.J."/>
            <person name="Dudez A.M."/>
            <person name="Farmer A.D."/>
            <person name="Fouteau S."/>
            <person name="Franken C."/>
            <person name="Gibelin C."/>
            <person name="Gish J."/>
            <person name="Goldstein S."/>
            <person name="Gonzalez A.J."/>
            <person name="Green P.J."/>
            <person name="Hallab A."/>
            <person name="Hartog M."/>
            <person name="Hua A."/>
            <person name="Humphray S.J."/>
            <person name="Jeong D.H."/>
            <person name="Jing Y."/>
            <person name="Jocker A."/>
            <person name="Kenton S.M."/>
            <person name="Kim D.J."/>
            <person name="Klee K."/>
            <person name="Lai H."/>
            <person name="Lang C."/>
            <person name="Lin S."/>
            <person name="Macmil S.L."/>
            <person name="Magdelenat G."/>
            <person name="Matthews L."/>
            <person name="McCorrison J."/>
            <person name="Monaghan E.L."/>
            <person name="Mun J.H."/>
            <person name="Najar F.Z."/>
            <person name="Nicholson C."/>
            <person name="Noirot C."/>
            <person name="O'Bleness M."/>
            <person name="Paule C.R."/>
            <person name="Poulain J."/>
            <person name="Prion F."/>
            <person name="Qin B."/>
            <person name="Qu C."/>
            <person name="Retzel E.F."/>
            <person name="Riddle C."/>
            <person name="Sallet E."/>
            <person name="Samain S."/>
            <person name="Samson N."/>
            <person name="Sanders I."/>
            <person name="Saurat O."/>
            <person name="Scarpelli C."/>
            <person name="Schiex T."/>
            <person name="Segurens B."/>
            <person name="Severin A.J."/>
            <person name="Sherrier D.J."/>
            <person name="Shi R."/>
            <person name="Sims S."/>
            <person name="Singer S.R."/>
            <person name="Sinharoy S."/>
            <person name="Sterck L."/>
            <person name="Viollet A."/>
            <person name="Wang B.B."/>
            <person name="Wang K."/>
            <person name="Wang M."/>
            <person name="Wang X."/>
            <person name="Warfsmann J."/>
            <person name="Weissenbach J."/>
            <person name="White D.D."/>
            <person name="White J.D."/>
            <person name="Wiley G.B."/>
            <person name="Wincker P."/>
            <person name="Xing Y."/>
            <person name="Yang L."/>
            <person name="Yao Z."/>
            <person name="Ying F."/>
            <person name="Zhai J."/>
            <person name="Zhou L."/>
            <person name="Zuber A."/>
            <person name="Denarie J."/>
            <person name="Dixon R.A."/>
            <person name="May G.D."/>
            <person name="Schwartz D.C."/>
            <person name="Rogers J."/>
            <person name="Quetier F."/>
            <person name="Town C.D."/>
            <person name="Roe B.A."/>
        </authorList>
    </citation>
    <scope>NUCLEOTIDE SEQUENCE [LARGE SCALE GENOMIC DNA]</scope>
    <source>
        <strain evidence="2">A17</strain>
        <strain evidence="3 4">cv. Jemalong A17</strain>
    </source>
</reference>
<dbReference type="InterPro" id="IPR032675">
    <property type="entry name" value="LRR_dom_sf"/>
</dbReference>
<sequence length="238" mass="27237">MKRKKVKVECMTKPNWIELPIDLTKNILRRLDTVEIVTSARNVCPLWWNVCKDPLMWSTIKMTGDFSNPLRLDKMCTASHLRRLQILGNTGISDKGLSEFLKRFSQLEELEISHCCNSFSKDILEVIGQCCPLLKSLNLERLSVDGMPTVYSYCKGDEAFCIAKTMSGLRHLKLLGLWLNYDELLAILDGCPLLESLDLRFCIYYSSNQSLLKRCNTYVMMIGSIRQLTLIVDDVADI</sequence>
<evidence type="ECO:0000313" key="4">
    <source>
        <dbReference type="Proteomes" id="UP000002051"/>
    </source>
</evidence>
<protein>
    <submittedName>
        <fullName evidence="2">F-box/LRR protein</fullName>
    </submittedName>
</protein>
<feature type="domain" description="F-box" evidence="1">
    <location>
        <begin position="13"/>
        <end position="60"/>
    </location>
</feature>
<dbReference type="PROSITE" id="PS50181">
    <property type="entry name" value="FBOX"/>
    <property type="match status" value="1"/>
</dbReference>